<keyword evidence="3" id="KW-1185">Reference proteome</keyword>
<dbReference type="Proteomes" id="UP000696280">
    <property type="component" value="Unassembled WGS sequence"/>
</dbReference>
<feature type="compositionally biased region" description="Basic and acidic residues" evidence="1">
    <location>
        <begin position="21"/>
        <end position="30"/>
    </location>
</feature>
<dbReference type="AlphaFoldDB" id="A0A9N9Q0G4"/>
<evidence type="ECO:0000313" key="2">
    <source>
        <dbReference type="EMBL" id="CAG8962465.1"/>
    </source>
</evidence>
<feature type="region of interest" description="Disordered" evidence="1">
    <location>
        <begin position="20"/>
        <end position="41"/>
    </location>
</feature>
<name>A0A9N9Q0G4_9HELO</name>
<organism evidence="2 3">
    <name type="scientific">Hymenoscyphus fraxineus</name>
    <dbReference type="NCBI Taxonomy" id="746836"/>
    <lineage>
        <taxon>Eukaryota</taxon>
        <taxon>Fungi</taxon>
        <taxon>Dikarya</taxon>
        <taxon>Ascomycota</taxon>
        <taxon>Pezizomycotina</taxon>
        <taxon>Leotiomycetes</taxon>
        <taxon>Helotiales</taxon>
        <taxon>Helotiaceae</taxon>
        <taxon>Hymenoscyphus</taxon>
    </lineage>
</organism>
<reference evidence="2" key="1">
    <citation type="submission" date="2021-07" db="EMBL/GenBank/DDBJ databases">
        <authorList>
            <person name="Durling M."/>
        </authorList>
    </citation>
    <scope>NUCLEOTIDE SEQUENCE</scope>
</reference>
<sequence>MAMAMAWKGFEKGGDMIIIKGNHEGPDDIRQNSSRPPGEEKVPTHWIVQRDSAQYPSAHLLRTLPSHATQTASQHHIPETTVQETTENETFSASHPCLNEPDILNITIDLLNISSSLSKPGPLLVKVPVHFIILLTSLDPGQLLHFF</sequence>
<protein>
    <submittedName>
        <fullName evidence="2">Uncharacterized protein</fullName>
    </submittedName>
</protein>
<evidence type="ECO:0000313" key="3">
    <source>
        <dbReference type="Proteomes" id="UP000696280"/>
    </source>
</evidence>
<proteinExistence type="predicted"/>
<gene>
    <name evidence="2" type="ORF">HYFRA_00014195</name>
</gene>
<accession>A0A9N9Q0G4</accession>
<dbReference type="EMBL" id="CAJVRL010000135">
    <property type="protein sequence ID" value="CAG8962465.1"/>
    <property type="molecule type" value="Genomic_DNA"/>
</dbReference>
<comment type="caution">
    <text evidence="2">The sequence shown here is derived from an EMBL/GenBank/DDBJ whole genome shotgun (WGS) entry which is preliminary data.</text>
</comment>
<evidence type="ECO:0000256" key="1">
    <source>
        <dbReference type="SAM" id="MobiDB-lite"/>
    </source>
</evidence>